<dbReference type="InterPro" id="IPR020845">
    <property type="entry name" value="AMP-binding_CS"/>
</dbReference>
<feature type="region of interest" description="Disordered" evidence="3">
    <location>
        <begin position="105"/>
        <end position="127"/>
    </location>
</feature>
<dbReference type="SUPFAM" id="SSF50998">
    <property type="entry name" value="Quinoprotein alcohol dehydrogenase-like"/>
    <property type="match status" value="1"/>
</dbReference>
<evidence type="ECO:0000256" key="3">
    <source>
        <dbReference type="SAM" id="MobiDB-lite"/>
    </source>
</evidence>
<dbReference type="InterPro" id="IPR015943">
    <property type="entry name" value="WD40/YVTN_repeat-like_dom_sf"/>
</dbReference>
<dbReference type="Pfam" id="PF13570">
    <property type="entry name" value="Beta-prop_ACSF4"/>
    <property type="match status" value="1"/>
</dbReference>
<dbReference type="InterPro" id="IPR009081">
    <property type="entry name" value="PP-bd_ACP"/>
</dbReference>
<dbReference type="Proteomes" id="UP000824890">
    <property type="component" value="Unassembled WGS sequence"/>
</dbReference>
<evidence type="ECO:0000256" key="1">
    <source>
        <dbReference type="ARBA" id="ARBA00022450"/>
    </source>
</evidence>
<name>A0ABQ7Y3X9_BRANA</name>
<accession>A0ABQ7Y3X9</accession>
<dbReference type="InterPro" id="IPR042099">
    <property type="entry name" value="ANL_N_sf"/>
</dbReference>
<dbReference type="EMBL" id="JAGKQM010000018">
    <property type="protein sequence ID" value="KAH0862861.1"/>
    <property type="molecule type" value="Genomic_DNA"/>
</dbReference>
<dbReference type="PROSITE" id="PS50075">
    <property type="entry name" value="CARRIER"/>
    <property type="match status" value="1"/>
</dbReference>
<dbReference type="CDD" id="cd05930">
    <property type="entry name" value="A_NRPS"/>
    <property type="match status" value="1"/>
</dbReference>
<evidence type="ECO:0000256" key="2">
    <source>
        <dbReference type="ARBA" id="ARBA00022553"/>
    </source>
</evidence>
<protein>
    <recommendedName>
        <fullName evidence="4">Carrier domain-containing protein</fullName>
    </recommendedName>
</protein>
<feature type="compositionally biased region" description="Basic and acidic residues" evidence="3">
    <location>
        <begin position="711"/>
        <end position="724"/>
    </location>
</feature>
<dbReference type="InterPro" id="IPR036736">
    <property type="entry name" value="ACP-like_sf"/>
</dbReference>
<feature type="compositionally biased region" description="Polar residues" evidence="3">
    <location>
        <begin position="106"/>
        <end position="120"/>
    </location>
</feature>
<feature type="region of interest" description="Disordered" evidence="3">
    <location>
        <begin position="711"/>
        <end position="733"/>
    </location>
</feature>
<dbReference type="InterPro" id="IPR025110">
    <property type="entry name" value="AMP-bd_C"/>
</dbReference>
<dbReference type="Gene3D" id="3.30.300.30">
    <property type="match status" value="1"/>
</dbReference>
<dbReference type="Gene3D" id="2.130.10.10">
    <property type="entry name" value="YVTN repeat-like/Quinoprotein amine dehydrogenase"/>
    <property type="match status" value="2"/>
</dbReference>
<dbReference type="Gene3D" id="1.10.1200.10">
    <property type="entry name" value="ACP-like"/>
    <property type="match status" value="1"/>
</dbReference>
<comment type="caution">
    <text evidence="5">The sequence shown here is derived from an EMBL/GenBank/DDBJ whole genome shotgun (WGS) entry which is preliminary data.</text>
</comment>
<evidence type="ECO:0000259" key="4">
    <source>
        <dbReference type="PROSITE" id="PS50075"/>
    </source>
</evidence>
<reference evidence="5 6" key="1">
    <citation type="submission" date="2021-05" db="EMBL/GenBank/DDBJ databases">
        <title>Genome Assembly of Synthetic Allotetraploid Brassica napus Reveals Homoeologous Exchanges between Subgenomes.</title>
        <authorList>
            <person name="Davis J.T."/>
        </authorList>
    </citation>
    <scope>NUCLEOTIDE SEQUENCE [LARGE SCALE GENOMIC DNA]</scope>
    <source>
        <strain evidence="6">cv. Da-Ae</strain>
        <tissue evidence="5">Seedling</tissue>
    </source>
</reference>
<feature type="non-terminal residue" evidence="5">
    <location>
        <position position="1"/>
    </location>
</feature>
<dbReference type="Pfam" id="PF13193">
    <property type="entry name" value="AMP-binding_C"/>
    <property type="match status" value="1"/>
</dbReference>
<dbReference type="InterPro" id="IPR011047">
    <property type="entry name" value="Quinoprotein_ADH-like_sf"/>
</dbReference>
<dbReference type="InterPro" id="IPR000873">
    <property type="entry name" value="AMP-dep_synth/lig_dom"/>
</dbReference>
<dbReference type="Pfam" id="PF00550">
    <property type="entry name" value="PP-binding"/>
    <property type="match status" value="1"/>
</dbReference>
<evidence type="ECO:0000313" key="6">
    <source>
        <dbReference type="Proteomes" id="UP000824890"/>
    </source>
</evidence>
<dbReference type="InterPro" id="IPR052091">
    <property type="entry name" value="Beta-ala_Activ/Resist"/>
</dbReference>
<dbReference type="PROSITE" id="PS00455">
    <property type="entry name" value="AMP_BINDING"/>
    <property type="match status" value="1"/>
</dbReference>
<proteinExistence type="predicted"/>
<dbReference type="InterPro" id="IPR002372">
    <property type="entry name" value="PQQ_rpt_dom"/>
</dbReference>
<dbReference type="SUPFAM" id="SSF56801">
    <property type="entry name" value="Acetyl-CoA synthetase-like"/>
    <property type="match status" value="1"/>
</dbReference>
<dbReference type="PANTHER" id="PTHR44394">
    <property type="entry name" value="BETA-ALANINE-ACTIVATING ENZYME"/>
    <property type="match status" value="1"/>
</dbReference>
<dbReference type="InterPro" id="IPR018391">
    <property type="entry name" value="PQQ_b-propeller_rpt"/>
</dbReference>
<dbReference type="SUPFAM" id="SSF47336">
    <property type="entry name" value="ACP-like"/>
    <property type="match status" value="1"/>
</dbReference>
<gene>
    <name evidence="5" type="ORF">HID58_080072</name>
</gene>
<sequence>IQSIVPLIFRLPSPISKNLTSFSEKSRNSFRMSNCCCISHKFADAASTNPHKVAVTHSSARFMSDSPQPPSPVHDGDTIFTFADLSSSVDSLSLRLRRILDAPAQNDPQLITPPQQSSPGTDKLERGEAESDVYIPKVLALYMPPSAEYIISVLSVLRIGEAFLPLDPSWPRDRVLSILSSSNVALVIACGSSFDQFGCQPLGRSHWLVQSSSAHPVLFFSMSERLSAETARRSSLVLPCKKERQRKFCYLMYTSGSTGKPKGICGTEQGLLNRFMWMQEHYPVVGEQQFAFKTSVGFIDHLQEFLGATLNSTPLVIPPFTLLKQNMISIIDFLEAYSISRLVAVPSMVRAILPTLQHRGHNKLQSCLKLVVLSGETFPLSLWDSLHKLLPDTCFLNLYGSTEVSGDCTYFDCSRLPKLLETEKIGSVPIGKPISNCKILLLGDEDKPCEGEICVGGLCLSQGYLHSSIESQSYVMLHNTSLCNHLTSDCGSQLYYRTGDYGRKLSSGDFVFIGRRDRTVKVNGHRLSLEEMETTLELNPYVTEAVVILNRDQTELASLDAFLVLNKETKPDEDVIYSIRNWMREKLPSAMIPNHFVLVESLPSTSSGKVDYEALARLKCPRSRTHAEDMMHINETDSLLDTIKKAVCDALMVKEVSDDDDFFAIGGDSLAAAHLSHSLGIDMRLIYQFRSPSKLVICMSEKKGKLREDMQHNTIQKPDHKTESQDSNELVSRPSRMQCENNVSAKRLKIDSDQFSSKSMKDKISWYSGYSEMQCAFSRCNNVHYPNSYGNEGGNRENWSVELPRNQMVSIQELWKVHMESCVDASPLVVLKHSKTYLFIGSHSRKFFCIDANSGSICWETILEGRIEGSAMVVGDFSQVVIGCYKGKLYFLDFSTGSLCWTFQAGGEIKCQPVVHTSSQLIWCGSHDHTLYALDYRSQRCVYKLQCGGSIFASPIIDEGHSSLYVASTSGRVTAVSIKDFPFHTLWVLELEAPIFGSLSIIPSSRSVICCLVDGQVVAISPSGTIIWKEILNDGRLGIFCSWQFLLVFSQLSNYSVITLMQYRTGGPIFAGPCMSHVLPSQVLVCCRNGSVYSLEPESGCHLWEYNIGDPITASAYINENLHFESHQLLVSDRLVTVCSSSGIVHVLRVRASLSRDSHESKVGEIAKLELQADIFSSPVMIGRRIFVGCRDDYVHCLTLESCR</sequence>
<keyword evidence="2" id="KW-0597">Phosphoprotein</keyword>
<dbReference type="SMART" id="SM00564">
    <property type="entry name" value="PQQ"/>
    <property type="match status" value="3"/>
</dbReference>
<dbReference type="InterPro" id="IPR006162">
    <property type="entry name" value="Ppantetheine_attach_site"/>
</dbReference>
<organism evidence="5 6">
    <name type="scientific">Brassica napus</name>
    <name type="common">Rape</name>
    <dbReference type="NCBI Taxonomy" id="3708"/>
    <lineage>
        <taxon>Eukaryota</taxon>
        <taxon>Viridiplantae</taxon>
        <taxon>Streptophyta</taxon>
        <taxon>Embryophyta</taxon>
        <taxon>Tracheophyta</taxon>
        <taxon>Spermatophyta</taxon>
        <taxon>Magnoliopsida</taxon>
        <taxon>eudicotyledons</taxon>
        <taxon>Gunneridae</taxon>
        <taxon>Pentapetalae</taxon>
        <taxon>rosids</taxon>
        <taxon>malvids</taxon>
        <taxon>Brassicales</taxon>
        <taxon>Brassicaceae</taxon>
        <taxon>Brassiceae</taxon>
        <taxon>Brassica</taxon>
    </lineage>
</organism>
<dbReference type="PANTHER" id="PTHR44394:SF1">
    <property type="entry name" value="BETA-ALANINE-ACTIVATING ENZYME"/>
    <property type="match status" value="1"/>
</dbReference>
<dbReference type="Pfam" id="PF00501">
    <property type="entry name" value="AMP-binding"/>
    <property type="match status" value="1"/>
</dbReference>
<dbReference type="InterPro" id="IPR045851">
    <property type="entry name" value="AMP-bd_C_sf"/>
</dbReference>
<dbReference type="Gene3D" id="3.40.50.12780">
    <property type="entry name" value="N-terminal domain of ligase-like"/>
    <property type="match status" value="1"/>
</dbReference>
<keyword evidence="1" id="KW-0596">Phosphopantetheine</keyword>
<dbReference type="PROSITE" id="PS00012">
    <property type="entry name" value="PHOSPHOPANTETHEINE"/>
    <property type="match status" value="1"/>
</dbReference>
<keyword evidence="6" id="KW-1185">Reference proteome</keyword>
<evidence type="ECO:0000313" key="5">
    <source>
        <dbReference type="EMBL" id="KAH0862861.1"/>
    </source>
</evidence>
<feature type="domain" description="Carrier" evidence="4">
    <location>
        <begin position="634"/>
        <end position="726"/>
    </location>
</feature>